<evidence type="ECO:0000313" key="2">
    <source>
        <dbReference type="EMBL" id="VDK39578.1"/>
    </source>
</evidence>
<dbReference type="WBParaSite" id="TASK_0000810701-mRNA-1">
    <property type="protein sequence ID" value="TASK_0000810701-mRNA-1"/>
    <property type="gene ID" value="TASK_0000810701"/>
</dbReference>
<dbReference type="AlphaFoldDB" id="A0A0R3WBS5"/>
<dbReference type="EMBL" id="UYRS01018729">
    <property type="protein sequence ID" value="VDK39578.1"/>
    <property type="molecule type" value="Genomic_DNA"/>
</dbReference>
<protein>
    <submittedName>
        <fullName evidence="4">Nuclear receptor domain-containing protein</fullName>
    </submittedName>
</protein>
<organism evidence="4">
    <name type="scientific">Taenia asiatica</name>
    <name type="common">Asian tapeworm</name>
    <dbReference type="NCBI Taxonomy" id="60517"/>
    <lineage>
        <taxon>Eukaryota</taxon>
        <taxon>Metazoa</taxon>
        <taxon>Spiralia</taxon>
        <taxon>Lophotrochozoa</taxon>
        <taxon>Platyhelminthes</taxon>
        <taxon>Cestoda</taxon>
        <taxon>Eucestoda</taxon>
        <taxon>Cyclophyllidea</taxon>
        <taxon>Taeniidae</taxon>
        <taxon>Taenia</taxon>
    </lineage>
</organism>
<reference evidence="4" key="1">
    <citation type="submission" date="2017-02" db="UniProtKB">
        <authorList>
            <consortium name="WormBaseParasite"/>
        </authorList>
    </citation>
    <scope>IDENTIFICATION</scope>
</reference>
<dbReference type="OrthoDB" id="10394978at2759"/>
<proteinExistence type="predicted"/>
<accession>A0A0R3WBS5</accession>
<evidence type="ECO:0000313" key="3">
    <source>
        <dbReference type="Proteomes" id="UP000282613"/>
    </source>
</evidence>
<keyword evidence="3" id="KW-1185">Reference proteome</keyword>
<sequence length="259" mass="28704">MGSNSDNDYGSGNHCLAIKALKVEMEAEEKKVSSLFDWQRVGENQTTTTATTATTHLHLPTRSSLDPPISSDNSGKHDAGFPSTFLANGNALQICVRCLSPILGHRRKSKMCELCVAKVTYGITNEFSERKLKQRRAALLMSNPACDQRNQWPSLSMSSGLQEPECQYASSLEDRCAVSHHHHHHHHHHHFHRPILRLSTSLRFDVASAGLCPPPNVFPFGDGIAGVKGNEDEDKVNTPSVLSALHMHGNPIWRPFDLF</sequence>
<evidence type="ECO:0000256" key="1">
    <source>
        <dbReference type="SAM" id="MobiDB-lite"/>
    </source>
</evidence>
<reference evidence="2 3" key="2">
    <citation type="submission" date="2018-11" db="EMBL/GenBank/DDBJ databases">
        <authorList>
            <consortium name="Pathogen Informatics"/>
        </authorList>
    </citation>
    <scope>NUCLEOTIDE SEQUENCE [LARGE SCALE GENOMIC DNA]</scope>
</reference>
<name>A0A0R3WBS5_TAEAS</name>
<dbReference type="Proteomes" id="UP000282613">
    <property type="component" value="Unassembled WGS sequence"/>
</dbReference>
<gene>
    <name evidence="2" type="ORF">TASK_LOCUS8108</name>
</gene>
<evidence type="ECO:0000313" key="4">
    <source>
        <dbReference type="WBParaSite" id="TASK_0000810701-mRNA-1"/>
    </source>
</evidence>
<feature type="region of interest" description="Disordered" evidence="1">
    <location>
        <begin position="47"/>
        <end position="74"/>
    </location>
</feature>